<dbReference type="AlphaFoldDB" id="A0A356LID8"/>
<reference evidence="7 8" key="1">
    <citation type="journal article" date="2018" name="Nat. Biotechnol.">
        <title>A standardized bacterial taxonomy based on genome phylogeny substantially revises the tree of life.</title>
        <authorList>
            <person name="Parks D.H."/>
            <person name="Chuvochina M."/>
            <person name="Waite D.W."/>
            <person name="Rinke C."/>
            <person name="Skarshewski A."/>
            <person name="Chaumeil P.A."/>
            <person name="Hugenholtz P."/>
        </authorList>
    </citation>
    <scope>NUCLEOTIDE SEQUENCE [LARGE SCALE GENOMIC DNA]</scope>
    <source>
        <strain evidence="7">UBA10707</strain>
    </source>
</reference>
<name>A0A356LID8_9BURK</name>
<proteinExistence type="predicted"/>
<dbReference type="InterPro" id="IPR041492">
    <property type="entry name" value="HAD_2"/>
</dbReference>
<comment type="catalytic activity">
    <reaction evidence="1">
        <text>2-phosphoglycolate + H2O = glycolate + phosphate</text>
        <dbReference type="Rhea" id="RHEA:14369"/>
        <dbReference type="ChEBI" id="CHEBI:15377"/>
        <dbReference type="ChEBI" id="CHEBI:29805"/>
        <dbReference type="ChEBI" id="CHEBI:43474"/>
        <dbReference type="ChEBI" id="CHEBI:58033"/>
        <dbReference type="EC" id="3.1.3.18"/>
    </reaction>
</comment>
<comment type="subunit">
    <text evidence="3">Homotrimer.</text>
</comment>
<organism evidence="7 8">
    <name type="scientific">Advenella kashmirensis</name>
    <dbReference type="NCBI Taxonomy" id="310575"/>
    <lineage>
        <taxon>Bacteria</taxon>
        <taxon>Pseudomonadati</taxon>
        <taxon>Pseudomonadota</taxon>
        <taxon>Betaproteobacteria</taxon>
        <taxon>Burkholderiales</taxon>
        <taxon>Alcaligenaceae</taxon>
    </lineage>
</organism>
<dbReference type="PANTHER" id="PTHR43434:SF24">
    <property type="entry name" value="HYDROLASE-RELATED"/>
    <property type="match status" value="1"/>
</dbReference>
<evidence type="ECO:0000256" key="5">
    <source>
        <dbReference type="ARBA" id="ARBA00022567"/>
    </source>
</evidence>
<dbReference type="InterPro" id="IPR006439">
    <property type="entry name" value="HAD-SF_hydro_IA"/>
</dbReference>
<dbReference type="EC" id="3.1.3.18" evidence="4"/>
<dbReference type="InterPro" id="IPR023214">
    <property type="entry name" value="HAD_sf"/>
</dbReference>
<accession>A0A356LID8</accession>
<dbReference type="InterPro" id="IPR023198">
    <property type="entry name" value="PGP-like_dom2"/>
</dbReference>
<dbReference type="Proteomes" id="UP000264036">
    <property type="component" value="Unassembled WGS sequence"/>
</dbReference>
<comment type="pathway">
    <text evidence="2">Organic acid metabolism; glycolate biosynthesis; glycolate from 2-phosphoglycolate: step 1/1.</text>
</comment>
<dbReference type="GO" id="GO:0008967">
    <property type="term" value="F:phosphoglycolate phosphatase activity"/>
    <property type="evidence" value="ECO:0007669"/>
    <property type="project" value="UniProtKB-EC"/>
</dbReference>
<keyword evidence="7" id="KW-0378">Hydrolase</keyword>
<dbReference type="FunFam" id="3.40.50.1000:FF:000022">
    <property type="entry name" value="Phosphoglycolate phosphatase"/>
    <property type="match status" value="1"/>
</dbReference>
<evidence type="ECO:0000256" key="4">
    <source>
        <dbReference type="ARBA" id="ARBA00013078"/>
    </source>
</evidence>
<dbReference type="GO" id="GO:0006281">
    <property type="term" value="P:DNA repair"/>
    <property type="evidence" value="ECO:0007669"/>
    <property type="project" value="TreeGrafter"/>
</dbReference>
<dbReference type="NCBIfam" id="TIGR01509">
    <property type="entry name" value="HAD-SF-IA-v3"/>
    <property type="match status" value="1"/>
</dbReference>
<dbReference type="NCBIfam" id="TIGR01549">
    <property type="entry name" value="HAD-SF-IA-v1"/>
    <property type="match status" value="1"/>
</dbReference>
<comment type="caution">
    <text evidence="7">The sequence shown here is derived from an EMBL/GenBank/DDBJ whole genome shotgun (WGS) entry which is preliminary data.</text>
</comment>
<evidence type="ECO:0000256" key="1">
    <source>
        <dbReference type="ARBA" id="ARBA00000830"/>
    </source>
</evidence>
<dbReference type="PANTHER" id="PTHR43434">
    <property type="entry name" value="PHOSPHOGLYCOLATE PHOSPHATASE"/>
    <property type="match status" value="1"/>
</dbReference>
<dbReference type="GO" id="GO:0005829">
    <property type="term" value="C:cytosol"/>
    <property type="evidence" value="ECO:0007669"/>
    <property type="project" value="TreeGrafter"/>
</dbReference>
<evidence type="ECO:0000313" key="7">
    <source>
        <dbReference type="EMBL" id="HBP30609.1"/>
    </source>
</evidence>
<dbReference type="InterPro" id="IPR036412">
    <property type="entry name" value="HAD-like_sf"/>
</dbReference>
<dbReference type="Gene3D" id="1.10.150.240">
    <property type="entry name" value="Putative phosphatase, domain 2"/>
    <property type="match status" value="1"/>
</dbReference>
<dbReference type="InterPro" id="IPR050155">
    <property type="entry name" value="HAD-like_hydrolase_sf"/>
</dbReference>
<evidence type="ECO:0000256" key="6">
    <source>
        <dbReference type="ARBA" id="ARBA00059247"/>
    </source>
</evidence>
<dbReference type="SFLD" id="SFLDG01129">
    <property type="entry name" value="C1.5:_HAD__Beta-PGM__Phosphata"/>
    <property type="match status" value="1"/>
</dbReference>
<dbReference type="SUPFAM" id="SSF56784">
    <property type="entry name" value="HAD-like"/>
    <property type="match status" value="1"/>
</dbReference>
<dbReference type="GO" id="GO:0019253">
    <property type="term" value="P:reductive pentose-phosphate cycle"/>
    <property type="evidence" value="ECO:0007669"/>
    <property type="project" value="UniProtKB-KW"/>
</dbReference>
<comment type="function">
    <text evidence="6">Specifically catalyzes the dephosphorylation of 2-phosphoglycolate. Is involved in the dissimilation of the intracellular 2-phosphoglycolate formed during the DNA repair of 3'-phosphoglycolate ends, a major class of DNA lesions induced by oxidative stress.</text>
</comment>
<dbReference type="SFLD" id="SFLDS00003">
    <property type="entry name" value="Haloacid_Dehalogenase"/>
    <property type="match status" value="1"/>
</dbReference>
<dbReference type="EMBL" id="DOEK01000029">
    <property type="protein sequence ID" value="HBP30609.1"/>
    <property type="molecule type" value="Genomic_DNA"/>
</dbReference>
<dbReference type="SFLD" id="SFLDG01135">
    <property type="entry name" value="C1.5.6:_HAD__Beta-PGM__Phospha"/>
    <property type="match status" value="1"/>
</dbReference>
<evidence type="ECO:0000313" key="8">
    <source>
        <dbReference type="Proteomes" id="UP000264036"/>
    </source>
</evidence>
<protein>
    <recommendedName>
        <fullName evidence="4">phosphoglycolate phosphatase</fullName>
        <ecNumber evidence="4">3.1.3.18</ecNumber>
    </recommendedName>
</protein>
<dbReference type="Pfam" id="PF13419">
    <property type="entry name" value="HAD_2"/>
    <property type="match status" value="1"/>
</dbReference>
<evidence type="ECO:0000256" key="3">
    <source>
        <dbReference type="ARBA" id="ARBA00011233"/>
    </source>
</evidence>
<gene>
    <name evidence="7" type="ORF">DD666_14465</name>
</gene>
<dbReference type="Gene3D" id="3.40.50.1000">
    <property type="entry name" value="HAD superfamily/HAD-like"/>
    <property type="match status" value="1"/>
</dbReference>
<keyword evidence="5" id="KW-0113">Calvin cycle</keyword>
<evidence type="ECO:0000256" key="2">
    <source>
        <dbReference type="ARBA" id="ARBA00004818"/>
    </source>
</evidence>
<sequence>MRYSLAIFDWDGTLMDSTHTIVAAIQAACRDMGLPVPGVAQASWVIGLSLDEALHRAVPDLTPSQLPRFLERYRIHYLLRDPDLRMFDGIIGMLDALKAEGVLMAVATGKSRVGLDRVLTGMNLGHYFDVSRTADQTFSKPHPRMLEEILEELAVPAAQAVMVGDTSHDIQMAQAAGVDSIAVTYGAHSEQELVASKPTLIAETPTQLQSFLLEHCRKMAV</sequence>